<dbReference type="EMBL" id="RPFL01000031">
    <property type="protein sequence ID" value="RPD84884.1"/>
    <property type="molecule type" value="Genomic_DNA"/>
</dbReference>
<reference evidence="2 3" key="1">
    <citation type="submission" date="2018-11" db="EMBL/GenBank/DDBJ databases">
        <title>Neisseria weixii sp. nov. isolated from the rectal contents of plateau pika (Ochotona cruzoniae).</title>
        <authorList>
            <person name="Zhang G."/>
        </authorList>
    </citation>
    <scope>NUCLEOTIDE SEQUENCE [LARGE SCALE GENOMIC DNA]</scope>
    <source>
        <strain evidence="2 3">10009</strain>
    </source>
</reference>
<keyword evidence="1" id="KW-0472">Membrane</keyword>
<dbReference type="Proteomes" id="UP000272412">
    <property type="component" value="Unassembled WGS sequence"/>
</dbReference>
<proteinExistence type="predicted"/>
<sequence>MPVHIIFILFLIYSGFELIISYIYIYNNDVGIFVVMNFLILLSLFGFLKLNKERNEKNKRIVETFLMASIGVLTSTTLIKLPDISDLGVIVIFQFIPLSIFLFLVKKYI</sequence>
<gene>
    <name evidence="2" type="ORF">EGK74_10225</name>
</gene>
<evidence type="ECO:0000256" key="1">
    <source>
        <dbReference type="SAM" id="Phobius"/>
    </source>
</evidence>
<feature type="transmembrane region" description="Helical" evidence="1">
    <location>
        <begin position="31"/>
        <end position="50"/>
    </location>
</feature>
<keyword evidence="1" id="KW-1133">Transmembrane helix</keyword>
<feature type="transmembrane region" description="Helical" evidence="1">
    <location>
        <begin position="62"/>
        <end position="81"/>
    </location>
</feature>
<comment type="caution">
    <text evidence="2">The sequence shown here is derived from an EMBL/GenBank/DDBJ whole genome shotgun (WGS) entry which is preliminary data.</text>
</comment>
<feature type="transmembrane region" description="Helical" evidence="1">
    <location>
        <begin position="87"/>
        <end position="105"/>
    </location>
</feature>
<feature type="transmembrane region" description="Helical" evidence="1">
    <location>
        <begin position="5"/>
        <end position="25"/>
    </location>
</feature>
<accession>A0A3N4MMA5</accession>
<keyword evidence="3" id="KW-1185">Reference proteome</keyword>
<evidence type="ECO:0000313" key="3">
    <source>
        <dbReference type="Proteomes" id="UP000272412"/>
    </source>
</evidence>
<dbReference type="AlphaFoldDB" id="A0A3N4MMA5"/>
<keyword evidence="1" id="KW-0812">Transmembrane</keyword>
<name>A0A3N4MMA5_9NEIS</name>
<organism evidence="2 3">
    <name type="scientific">Neisseria weixii</name>
    <dbReference type="NCBI Taxonomy" id="1853276"/>
    <lineage>
        <taxon>Bacteria</taxon>
        <taxon>Pseudomonadati</taxon>
        <taxon>Pseudomonadota</taxon>
        <taxon>Betaproteobacteria</taxon>
        <taxon>Neisseriales</taxon>
        <taxon>Neisseriaceae</taxon>
        <taxon>Neisseria</taxon>
    </lineage>
</organism>
<evidence type="ECO:0000313" key="2">
    <source>
        <dbReference type="EMBL" id="RPD84884.1"/>
    </source>
</evidence>
<protein>
    <submittedName>
        <fullName evidence="2">Uncharacterized protein</fullName>
    </submittedName>
</protein>